<keyword evidence="1" id="KW-0812">Transmembrane</keyword>
<dbReference type="Proteomes" id="UP000230392">
    <property type="component" value="Unassembled WGS sequence"/>
</dbReference>
<gene>
    <name evidence="2" type="ORF">COX46_05410</name>
</gene>
<feature type="non-terminal residue" evidence="2">
    <location>
        <position position="1"/>
    </location>
</feature>
<keyword evidence="1" id="KW-1133">Transmembrane helix</keyword>
<name>A0A2G9YA69_9BACT</name>
<dbReference type="EMBL" id="PCRF01000264">
    <property type="protein sequence ID" value="PIP15623.1"/>
    <property type="molecule type" value="Genomic_DNA"/>
</dbReference>
<accession>A0A2G9YA69</accession>
<feature type="transmembrane region" description="Helical" evidence="1">
    <location>
        <begin position="56"/>
        <end position="73"/>
    </location>
</feature>
<reference evidence="2 3" key="1">
    <citation type="submission" date="2017-09" db="EMBL/GenBank/DDBJ databases">
        <title>Depth-based differentiation of microbial function through sediment-hosted aquifers and enrichment of novel symbionts in the deep terrestrial subsurface.</title>
        <authorList>
            <person name="Probst A.J."/>
            <person name="Ladd B."/>
            <person name="Jarett J.K."/>
            <person name="Geller-Mcgrath D.E."/>
            <person name="Sieber C.M."/>
            <person name="Emerson J.B."/>
            <person name="Anantharaman K."/>
            <person name="Thomas B.C."/>
            <person name="Malmstrom R."/>
            <person name="Stieglmeier M."/>
            <person name="Klingl A."/>
            <person name="Woyke T."/>
            <person name="Ryan C.M."/>
            <person name="Banfield J.F."/>
        </authorList>
    </citation>
    <scope>NUCLEOTIDE SEQUENCE [LARGE SCALE GENOMIC DNA]</scope>
    <source>
        <strain evidence="2">CG23_combo_of_CG06-09_8_20_14_all_48_7</strain>
    </source>
</reference>
<proteinExistence type="predicted"/>
<organism evidence="2 3">
    <name type="scientific">bacterium (Candidatus Ratteibacteria) CG23_combo_of_CG06-09_8_20_14_all_48_7</name>
    <dbReference type="NCBI Taxonomy" id="2014292"/>
    <lineage>
        <taxon>Bacteria</taxon>
        <taxon>Candidatus Ratteibacteria</taxon>
    </lineage>
</organism>
<feature type="transmembrane region" description="Helical" evidence="1">
    <location>
        <begin position="28"/>
        <end position="49"/>
    </location>
</feature>
<evidence type="ECO:0000256" key="1">
    <source>
        <dbReference type="SAM" id="Phobius"/>
    </source>
</evidence>
<evidence type="ECO:0000313" key="3">
    <source>
        <dbReference type="Proteomes" id="UP000230392"/>
    </source>
</evidence>
<keyword evidence="1" id="KW-0472">Membrane</keyword>
<evidence type="ECO:0000313" key="2">
    <source>
        <dbReference type="EMBL" id="PIP15623.1"/>
    </source>
</evidence>
<comment type="caution">
    <text evidence="2">The sequence shown here is derived from an EMBL/GenBank/DDBJ whole genome shotgun (WGS) entry which is preliminary data.</text>
</comment>
<sequence>SSCGSLERGGIFSPLKYSIAESHLNKSYMGILSTSFLSIVLSTLSLFVIRFTPLRFYFFPVLGYIIILHLELMQKEGN</sequence>
<dbReference type="AlphaFoldDB" id="A0A2G9YA69"/>
<protein>
    <submittedName>
        <fullName evidence="2">Uncharacterized protein</fullName>
    </submittedName>
</protein>